<organism evidence="1 2">
    <name type="scientific">Thiohalospira halophila DSM 15071</name>
    <dbReference type="NCBI Taxonomy" id="1123397"/>
    <lineage>
        <taxon>Bacteria</taxon>
        <taxon>Pseudomonadati</taxon>
        <taxon>Pseudomonadota</taxon>
        <taxon>Gammaproteobacteria</taxon>
        <taxon>Thiohalospirales</taxon>
        <taxon>Thiohalospiraceae</taxon>
        <taxon>Thiohalospira</taxon>
    </lineage>
</organism>
<dbReference type="Proteomes" id="UP000198611">
    <property type="component" value="Unassembled WGS sequence"/>
</dbReference>
<dbReference type="AlphaFoldDB" id="A0A1I1Q7X4"/>
<reference evidence="1 2" key="1">
    <citation type="submission" date="2016-10" db="EMBL/GenBank/DDBJ databases">
        <authorList>
            <person name="de Groot N.N."/>
        </authorList>
    </citation>
    <scope>NUCLEOTIDE SEQUENCE [LARGE SCALE GENOMIC DNA]</scope>
    <source>
        <strain evidence="1 2">HL3</strain>
    </source>
</reference>
<dbReference type="EMBL" id="FOMJ01000002">
    <property type="protein sequence ID" value="SFD14210.1"/>
    <property type="molecule type" value="Genomic_DNA"/>
</dbReference>
<keyword evidence="2" id="KW-1185">Reference proteome</keyword>
<dbReference type="STRING" id="1123397.SAMN05660831_00832"/>
<evidence type="ECO:0000313" key="2">
    <source>
        <dbReference type="Proteomes" id="UP000198611"/>
    </source>
</evidence>
<accession>A0A1I1Q7X4</accession>
<evidence type="ECO:0000313" key="1">
    <source>
        <dbReference type="EMBL" id="SFD14210.1"/>
    </source>
</evidence>
<proteinExistence type="predicted"/>
<sequence length="437" mass="46578">MAGVRRGQPGNAGGGWRFPAGFAVPIPALILALAAPLAQGAEWTFDEARSLHEVEAGQRLVLAGPGGARLALRGGHLMVAWAEHEGERPTATRFLHARLADGAPSFGEPERVTSAGGAAEPVVAPLAGRGNFVLAWRERNQVRARLWREGTLAPPLPVARGEAAELTLAPVGREALLVWGRPGTEWQRLAGARLAMTDRRQLERSWLGELTDERRPGGQRTPALAGAGAGAVMLFNQVRDRHTRLYVTRTPALGEGFGPAAPLNPLPAKSSGAIGRGPRIEAPAVASDGDRRVAGAWLERRGDGVGPRLQTVHSRDGGRGFPRLEPFLGEEPERALRAEPDLALSSLGLVVAVWRHQEVDEQGRTAGSPTLRVAVREGEDGWGDPRALPGCRTERGCREPLVALDGNGGAHFLWLEGRPEAGMALRYQRATLAPDGE</sequence>
<name>A0A1I1Q7X4_9GAMM</name>
<evidence type="ECO:0008006" key="3">
    <source>
        <dbReference type="Google" id="ProtNLM"/>
    </source>
</evidence>
<gene>
    <name evidence="1" type="ORF">SAMN05660831_00832</name>
</gene>
<dbReference type="RefSeq" id="WP_143613151.1">
    <property type="nucleotide sequence ID" value="NZ_FOMJ01000002.1"/>
</dbReference>
<protein>
    <recommendedName>
        <fullName evidence="3">BNR repeat-like domain-containing protein</fullName>
    </recommendedName>
</protein>